<dbReference type="EMBL" id="KF487570">
    <property type="protein sequence ID" value="AII00968.1"/>
    <property type="molecule type" value="mRNA"/>
</dbReference>
<dbReference type="AlphaFoldDB" id="A0A076E928"/>
<feature type="signal peptide" evidence="1">
    <location>
        <begin position="1"/>
        <end position="19"/>
    </location>
</feature>
<protein>
    <submittedName>
        <fullName evidence="2">Odorant binding protein</fullName>
    </submittedName>
</protein>
<sequence length="148" mass="16098">MSIKYVCVALLAFTAYAIALTQEDKQAFLTSIAPLIGECSKEYGVNPEEIEAAKAAHSGESLKPCFVACFFKKLGVINDNGDFDPEASKAKGKQFFKDVEDQNKVSEIADICTSINAETVSDKTQGCDRSKLLMECYSKNKGGFSPFV</sequence>
<proteinExistence type="evidence at transcript level"/>
<name>A0A076E928_9NEOP</name>
<dbReference type="CDD" id="cd23992">
    <property type="entry name" value="PBP_GOBP"/>
    <property type="match status" value="1"/>
</dbReference>
<dbReference type="Pfam" id="PF01395">
    <property type="entry name" value="PBP_GOBP"/>
    <property type="match status" value="1"/>
</dbReference>
<dbReference type="InterPro" id="IPR006170">
    <property type="entry name" value="PBP/GOBP"/>
</dbReference>
<dbReference type="GO" id="GO:0005549">
    <property type="term" value="F:odorant binding"/>
    <property type="evidence" value="ECO:0007669"/>
    <property type="project" value="InterPro"/>
</dbReference>
<evidence type="ECO:0000256" key="1">
    <source>
        <dbReference type="SAM" id="SignalP"/>
    </source>
</evidence>
<evidence type="ECO:0000313" key="2">
    <source>
        <dbReference type="EMBL" id="AII00968.1"/>
    </source>
</evidence>
<dbReference type="SUPFAM" id="SSF47565">
    <property type="entry name" value="Insect pheromone/odorant-binding proteins"/>
    <property type="match status" value="1"/>
</dbReference>
<accession>A0A076E928</accession>
<dbReference type="SMART" id="SM00708">
    <property type="entry name" value="PhBP"/>
    <property type="match status" value="1"/>
</dbReference>
<feature type="chain" id="PRO_5001711120" evidence="1">
    <location>
        <begin position="20"/>
        <end position="148"/>
    </location>
</feature>
<dbReference type="Gene3D" id="1.10.238.20">
    <property type="entry name" value="Pheromone/general odorant binding protein domain"/>
    <property type="match status" value="1"/>
</dbReference>
<dbReference type="InterPro" id="IPR036728">
    <property type="entry name" value="PBP_GOBP_sf"/>
</dbReference>
<keyword evidence="1" id="KW-0732">Signal</keyword>
<gene>
    <name evidence="2" type="primary">OBP2</name>
</gene>
<organism evidence="2">
    <name type="scientific">Dendrolimus houi</name>
    <dbReference type="NCBI Taxonomy" id="765132"/>
    <lineage>
        <taxon>Eukaryota</taxon>
        <taxon>Metazoa</taxon>
        <taxon>Ecdysozoa</taxon>
        <taxon>Arthropoda</taxon>
        <taxon>Hexapoda</taxon>
        <taxon>Insecta</taxon>
        <taxon>Pterygota</taxon>
        <taxon>Neoptera</taxon>
        <taxon>Endopterygota</taxon>
        <taxon>Lepidoptera</taxon>
        <taxon>Glossata</taxon>
        <taxon>Ditrysia</taxon>
        <taxon>Bombycoidea</taxon>
        <taxon>Lasiocampidae</taxon>
        <taxon>Dendrolimus</taxon>
    </lineage>
</organism>
<reference evidence="2" key="1">
    <citation type="journal article" date="2014" name="Insect Biochem. Mol. Biol.">
        <title>Antennal transcriptome analysis and comparison of olfactory genes in two sympatric defoliators, Dendrolimus houi and Dendrolimus kikuchii (Lepidoptera: Lasiocampidae).</title>
        <authorList>
            <person name="Zhang S."/>
            <person name="Zhang Z."/>
            <person name="Wang H."/>
            <person name="Kong X."/>
        </authorList>
    </citation>
    <scope>NUCLEOTIDE SEQUENCE</scope>
</reference>